<accession>A0A644WUM9</accession>
<dbReference type="SUPFAM" id="SSF49373">
    <property type="entry name" value="Invasin/intimin cell-adhesion fragments"/>
    <property type="match status" value="12"/>
</dbReference>
<feature type="domain" description="BIG2" evidence="1">
    <location>
        <begin position="887"/>
        <end position="964"/>
    </location>
</feature>
<feature type="domain" description="BIG2" evidence="1">
    <location>
        <begin position="457"/>
        <end position="534"/>
    </location>
</feature>
<dbReference type="EMBL" id="VSSQ01001353">
    <property type="protein sequence ID" value="MPM07590.1"/>
    <property type="molecule type" value="Genomic_DNA"/>
</dbReference>
<dbReference type="InterPro" id="IPR008964">
    <property type="entry name" value="Invasin/intimin_cell_adhesion"/>
</dbReference>
<feature type="domain" description="BIG2" evidence="1">
    <location>
        <begin position="543"/>
        <end position="620"/>
    </location>
</feature>
<dbReference type="InterPro" id="IPR003343">
    <property type="entry name" value="Big_2"/>
</dbReference>
<feature type="domain" description="BIG2" evidence="1">
    <location>
        <begin position="973"/>
        <end position="1059"/>
    </location>
</feature>
<feature type="domain" description="BIG2" evidence="1">
    <location>
        <begin position="715"/>
        <end position="792"/>
    </location>
</feature>
<dbReference type="PANTHER" id="PTHR23019">
    <property type="entry name" value="NUCLEAR PORE MEMBRANE GLYCOPROTEIN GP210-RELATED"/>
    <property type="match status" value="1"/>
</dbReference>
<protein>
    <recommendedName>
        <fullName evidence="1">BIG2 domain-containing protein</fullName>
    </recommendedName>
</protein>
<dbReference type="PANTHER" id="PTHR23019:SF0">
    <property type="entry name" value="NUCLEAR PORE MEMBRANE GLYCOPROTEIN 210"/>
    <property type="match status" value="1"/>
</dbReference>
<dbReference type="AlphaFoldDB" id="A0A644WUM9"/>
<name>A0A644WUM9_9ZZZZ</name>
<feature type="domain" description="BIG2" evidence="1">
    <location>
        <begin position="371"/>
        <end position="448"/>
    </location>
</feature>
<evidence type="ECO:0000313" key="2">
    <source>
        <dbReference type="EMBL" id="MPM07590.1"/>
    </source>
</evidence>
<feature type="domain" description="BIG2" evidence="1">
    <location>
        <begin position="285"/>
        <end position="362"/>
    </location>
</feature>
<feature type="domain" description="BIG2" evidence="1">
    <location>
        <begin position="113"/>
        <end position="190"/>
    </location>
</feature>
<feature type="domain" description="BIG2" evidence="1">
    <location>
        <begin position="629"/>
        <end position="706"/>
    </location>
</feature>
<proteinExistence type="predicted"/>
<dbReference type="Pfam" id="PF02368">
    <property type="entry name" value="Big_2"/>
    <property type="match status" value="12"/>
</dbReference>
<dbReference type="SMART" id="SM00635">
    <property type="entry name" value="BID_2"/>
    <property type="match status" value="12"/>
</dbReference>
<gene>
    <name evidence="2" type="ORF">SDC9_53896</name>
</gene>
<evidence type="ECO:0000259" key="1">
    <source>
        <dbReference type="SMART" id="SM00635"/>
    </source>
</evidence>
<dbReference type="Gene3D" id="2.60.40.1080">
    <property type="match status" value="12"/>
</dbReference>
<organism evidence="2">
    <name type="scientific">bioreactor metagenome</name>
    <dbReference type="NCBI Taxonomy" id="1076179"/>
    <lineage>
        <taxon>unclassified sequences</taxon>
        <taxon>metagenomes</taxon>
        <taxon>ecological metagenomes</taxon>
    </lineage>
</organism>
<dbReference type="InterPro" id="IPR045197">
    <property type="entry name" value="NUP210-like"/>
</dbReference>
<sequence length="1101" mass="111561">MVSFLKKGILVSLFMLCVFFAGPAFGAVTGITIDLQNLGLEIGQTGTLVATVIAEDADDKTFTWASDHPEIATINQNGQVTAFKTGGAVITATTNTGGFVASSYVSVSAPTIPVRGISLDKTALILGIGETYTLIPSFSPTDATGKHVLWTSSDDSVAAVDITGKVSAVSLGSARITATTVDGGYSAYCDVDVINAIVPVTGVSLDRTALSLGVGQTSNLVATVTPSDATGKHVTWTTGDGSIATVDFTGKVSAVSPGTTRITATTVDGGFSAYCDVEVINAIVAVTGISLDKTALTLGVGEISQLISTVMPDNATGKHVTWTSSNNSVATVDFTGQVVAITPGTARITATTVDGGFSAYCDIEVINAFVPVTGISLDRTAITVDVGQTSQLIATVSPANATGKHVTWTSSSNAIADVDITGQVSAVAPGIARITATTVDGGFTQYCDVEVKSPLVPVTGVSLDKTALLLITGQTSKLNATVTPSSATGKHVTWTSSNNSIAGVDITGNVTAVSPGNARITVTTVDGGFTAYCDVEVKTSVISVTGVSLDRTALSLGVGQTSNLVATVTPSNADDKHVTWQSSNNSIAEVDITGQVSAIAQGIARISVTTVDGGFTAYCDVEVKTPVVPVTGVSLDKTALSLTVGETSQLIATVTPSNASGKHVTWESSNASVAEVDITGQVSAVSPGSARITVTTVDGGLTAYCEVSVRTSVVPVTGISLDKTALFLSIGETSQLNATVIPSNATGKHITWSSSNDSVAAVNLIGQVSALSTGFARITVTTVDGGFSAYCDVEVKTAVVPVTGVSLDKTALSLNVGETSQLITTITPANATGKHVTWSSSNNSVAAVNITGQVRALSPGTARITVTTVDGGFTAYCEVEVNTAVVPVTGVTLDKTVLSLSVGQSSQLVATVTPPDATGKHVTWESSNNSIAAVDITGQVTGMSPGNARITVTTVDGGFSAYCDVVVRSGSAPVTGVTFDHPSLSILVGNKKTLGAIVWPADAANKAVTWTSSNVSVASIKKVFSSVTADSSAEIFGESPGTATITATTLDGGYTAQCEVEVVRDTGGAVEGGCNTGASPYGISGLLLLVSPFLLLLKKNK</sequence>
<feature type="domain" description="BIG2" evidence="1">
    <location>
        <begin position="27"/>
        <end position="104"/>
    </location>
</feature>
<feature type="domain" description="BIG2" evidence="1">
    <location>
        <begin position="199"/>
        <end position="276"/>
    </location>
</feature>
<feature type="domain" description="BIG2" evidence="1">
    <location>
        <begin position="801"/>
        <end position="878"/>
    </location>
</feature>
<reference evidence="2" key="1">
    <citation type="submission" date="2019-08" db="EMBL/GenBank/DDBJ databases">
        <authorList>
            <person name="Kucharzyk K."/>
            <person name="Murdoch R.W."/>
            <person name="Higgins S."/>
            <person name="Loffler F."/>
        </authorList>
    </citation>
    <scope>NUCLEOTIDE SEQUENCE</scope>
</reference>
<comment type="caution">
    <text evidence="2">The sequence shown here is derived from an EMBL/GenBank/DDBJ whole genome shotgun (WGS) entry which is preliminary data.</text>
</comment>